<dbReference type="CDD" id="cd07516">
    <property type="entry name" value="HAD_Pase"/>
    <property type="match status" value="1"/>
</dbReference>
<dbReference type="Proteomes" id="UP000006804">
    <property type="component" value="Chromosome"/>
</dbReference>
<dbReference type="InterPro" id="IPR000150">
    <property type="entry name" value="Cof"/>
</dbReference>
<dbReference type="KEGG" id="tta:Theth_0373"/>
<proteinExistence type="predicted"/>
<gene>
    <name evidence="1" type="ORF">Theth_0373</name>
</gene>
<dbReference type="InterPro" id="IPR006379">
    <property type="entry name" value="HAD-SF_hydro_IIB"/>
</dbReference>
<dbReference type="GO" id="GO:0016791">
    <property type="term" value="F:phosphatase activity"/>
    <property type="evidence" value="ECO:0007669"/>
    <property type="project" value="TreeGrafter"/>
</dbReference>
<sequence>MKIFVFDLDGTILQDSHQIHPESYRAIKELIKCGKEIVFASGRMLPSIQKLLSKYFEKEFPIIAYNGTVVWLPGVGKILDVKVDTKDAIEVINYLRELKIHRQAYINDKLVVEEDNEYARAYSEHSQVELVVVDDLVDEVKKHGTSKLLAIAEPHVLDSIIPELREKFPNLKIFKSFDTYLDFVPAGYDKGYALKLIAQVKKWDLSQAVAFGDNDNDIPLFEAVGYSVAVENATDGLKEVADVVVKSNKDGGPGSFILDMLDNGKWDCDIQKS</sequence>
<dbReference type="NCBIfam" id="TIGR00099">
    <property type="entry name" value="Cof-subfamily"/>
    <property type="match status" value="1"/>
</dbReference>
<protein>
    <submittedName>
        <fullName evidence="1">Cof-like hydrolase</fullName>
    </submittedName>
</protein>
<dbReference type="InterPro" id="IPR023214">
    <property type="entry name" value="HAD_sf"/>
</dbReference>
<evidence type="ECO:0000313" key="1">
    <source>
        <dbReference type="EMBL" id="AEH50468.1"/>
    </source>
</evidence>
<evidence type="ECO:0000313" key="2">
    <source>
        <dbReference type="Proteomes" id="UP000006804"/>
    </source>
</evidence>
<dbReference type="Gene3D" id="3.40.50.1000">
    <property type="entry name" value="HAD superfamily/HAD-like"/>
    <property type="match status" value="1"/>
</dbReference>
<dbReference type="AlphaFoldDB" id="F7YVG1"/>
<dbReference type="GO" id="GO:0000287">
    <property type="term" value="F:magnesium ion binding"/>
    <property type="evidence" value="ECO:0007669"/>
    <property type="project" value="TreeGrafter"/>
</dbReference>
<dbReference type="OrthoDB" id="9790031at2"/>
<dbReference type="SFLD" id="SFLDG01144">
    <property type="entry name" value="C2.B.4:_PGP_Like"/>
    <property type="match status" value="1"/>
</dbReference>
<reference evidence="1 2" key="1">
    <citation type="submission" date="2010-11" db="EMBL/GenBank/DDBJ databases">
        <title>The complete genome of Thermotoga thermarum DSM 5069.</title>
        <authorList>
            <consortium name="US DOE Joint Genome Institute (JGI-PGF)"/>
            <person name="Lucas S."/>
            <person name="Copeland A."/>
            <person name="Lapidus A."/>
            <person name="Bruce D."/>
            <person name="Goodwin L."/>
            <person name="Pitluck S."/>
            <person name="Kyrpides N."/>
            <person name="Mavromatis K."/>
            <person name="Ivanova N."/>
            <person name="Zeytun A."/>
            <person name="Brettin T."/>
            <person name="Detter J.C."/>
            <person name="Tapia R."/>
            <person name="Han C."/>
            <person name="Land M."/>
            <person name="Hauser L."/>
            <person name="Markowitz V."/>
            <person name="Cheng J.-F."/>
            <person name="Hugenholtz P."/>
            <person name="Woyke T."/>
            <person name="Wu D."/>
            <person name="Spring S."/>
            <person name="Schroeder M."/>
            <person name="Brambilla E."/>
            <person name="Klenk H.-P."/>
            <person name="Eisen J.A."/>
        </authorList>
    </citation>
    <scope>NUCLEOTIDE SEQUENCE [LARGE SCALE GENOMIC DNA]</scope>
    <source>
        <strain evidence="1 2">DSM 5069</strain>
    </source>
</reference>
<dbReference type="RefSeq" id="WP_013931691.1">
    <property type="nucleotide sequence ID" value="NC_015707.1"/>
</dbReference>
<dbReference type="HOGENOM" id="CLU_044146_0_2_0"/>
<dbReference type="Gene3D" id="3.30.1240.10">
    <property type="match status" value="1"/>
</dbReference>
<keyword evidence="2" id="KW-1185">Reference proteome</keyword>
<organism evidence="1 2">
    <name type="scientific">Pseudothermotoga thermarum DSM 5069</name>
    <dbReference type="NCBI Taxonomy" id="688269"/>
    <lineage>
        <taxon>Bacteria</taxon>
        <taxon>Thermotogati</taxon>
        <taxon>Thermotogota</taxon>
        <taxon>Thermotogae</taxon>
        <taxon>Thermotogales</taxon>
        <taxon>Thermotogaceae</taxon>
        <taxon>Pseudothermotoga</taxon>
    </lineage>
</organism>
<dbReference type="SFLD" id="SFLDS00003">
    <property type="entry name" value="Haloacid_Dehalogenase"/>
    <property type="match status" value="1"/>
</dbReference>
<accession>F7YVG1</accession>
<dbReference type="EMBL" id="CP002351">
    <property type="protein sequence ID" value="AEH50468.1"/>
    <property type="molecule type" value="Genomic_DNA"/>
</dbReference>
<dbReference type="PANTHER" id="PTHR10000">
    <property type="entry name" value="PHOSPHOSERINE PHOSPHATASE"/>
    <property type="match status" value="1"/>
</dbReference>
<dbReference type="SFLD" id="SFLDG01140">
    <property type="entry name" value="C2.B:_Phosphomannomutase_and_P"/>
    <property type="match status" value="1"/>
</dbReference>
<dbReference type="GO" id="GO:0005829">
    <property type="term" value="C:cytosol"/>
    <property type="evidence" value="ECO:0007669"/>
    <property type="project" value="TreeGrafter"/>
</dbReference>
<dbReference type="PATRIC" id="fig|688269.3.peg.384"/>
<dbReference type="PANTHER" id="PTHR10000:SF8">
    <property type="entry name" value="HAD SUPERFAMILY HYDROLASE-LIKE, TYPE 3"/>
    <property type="match status" value="1"/>
</dbReference>
<keyword evidence="1" id="KW-0378">Hydrolase</keyword>
<name>F7YVG1_9THEM</name>
<dbReference type="NCBIfam" id="TIGR01484">
    <property type="entry name" value="HAD-SF-IIB"/>
    <property type="match status" value="1"/>
</dbReference>
<dbReference type="Pfam" id="PF08282">
    <property type="entry name" value="Hydrolase_3"/>
    <property type="match status" value="1"/>
</dbReference>
<dbReference type="STRING" id="688269.Theth_0373"/>
<dbReference type="eggNOG" id="COG0561">
    <property type="taxonomic scope" value="Bacteria"/>
</dbReference>
<dbReference type="SUPFAM" id="SSF56784">
    <property type="entry name" value="HAD-like"/>
    <property type="match status" value="1"/>
</dbReference>
<dbReference type="InterPro" id="IPR036412">
    <property type="entry name" value="HAD-like_sf"/>
</dbReference>